<dbReference type="AlphaFoldDB" id="A0A2U9BTM2"/>
<protein>
    <submittedName>
        <fullName evidence="1">Uncharacterized protein</fullName>
    </submittedName>
</protein>
<dbReference type="EMBL" id="CP026251">
    <property type="protein sequence ID" value="AWP07545.1"/>
    <property type="molecule type" value="Genomic_DNA"/>
</dbReference>
<name>A0A2U9BTM2_SCOMX</name>
<proteinExistence type="predicted"/>
<sequence length="58" mass="6469">MDEERKELQSGVSDAFEKLTFKAVRLPVRIDNETCWVLNFPSVTRPCCPGNAEANGQA</sequence>
<evidence type="ECO:0000313" key="2">
    <source>
        <dbReference type="Proteomes" id="UP000246464"/>
    </source>
</evidence>
<reference evidence="1 2" key="1">
    <citation type="submission" date="2017-12" db="EMBL/GenBank/DDBJ databases">
        <title>Integrating genomic resources of turbot (Scophthalmus maximus) in depth evaluation of genetic and physical mapping variation across individuals.</title>
        <authorList>
            <person name="Martinez P."/>
        </authorList>
    </citation>
    <scope>NUCLEOTIDE SEQUENCE [LARGE SCALE GENOMIC DNA]</scope>
</reference>
<accession>A0A2U9BTM2</accession>
<evidence type="ECO:0000313" key="1">
    <source>
        <dbReference type="EMBL" id="AWP07545.1"/>
    </source>
</evidence>
<keyword evidence="2" id="KW-1185">Reference proteome</keyword>
<dbReference type="Proteomes" id="UP000246464">
    <property type="component" value="Chromosome 9"/>
</dbReference>
<gene>
    <name evidence="1" type="ORF">SMAX5B_010448</name>
</gene>
<organism evidence="1 2">
    <name type="scientific">Scophthalmus maximus</name>
    <name type="common">Turbot</name>
    <name type="synonym">Psetta maxima</name>
    <dbReference type="NCBI Taxonomy" id="52904"/>
    <lineage>
        <taxon>Eukaryota</taxon>
        <taxon>Metazoa</taxon>
        <taxon>Chordata</taxon>
        <taxon>Craniata</taxon>
        <taxon>Vertebrata</taxon>
        <taxon>Euteleostomi</taxon>
        <taxon>Actinopterygii</taxon>
        <taxon>Neopterygii</taxon>
        <taxon>Teleostei</taxon>
        <taxon>Neoteleostei</taxon>
        <taxon>Acanthomorphata</taxon>
        <taxon>Carangaria</taxon>
        <taxon>Pleuronectiformes</taxon>
        <taxon>Pleuronectoidei</taxon>
        <taxon>Scophthalmidae</taxon>
        <taxon>Scophthalmus</taxon>
    </lineage>
</organism>